<sequence>MCPLPSVQGRNALVPTGAPQLNLVDYCEVIEKNQQEDYGKEEIDGVEKAWDGFEINGKEQESPVW</sequence>
<evidence type="ECO:0000313" key="1">
    <source>
        <dbReference type="EMBL" id="KAJ6327879.1"/>
    </source>
</evidence>
<dbReference type="EMBL" id="JAPFFI010000022">
    <property type="protein sequence ID" value="KAJ6327879.1"/>
    <property type="molecule type" value="Genomic_DNA"/>
</dbReference>
<reference evidence="1" key="1">
    <citation type="submission" date="2022-10" db="EMBL/GenBank/DDBJ databases">
        <authorList>
            <person name="Hyden B.L."/>
            <person name="Feng K."/>
            <person name="Yates T."/>
            <person name="Jawdy S."/>
            <person name="Smart L.B."/>
            <person name="Muchero W."/>
        </authorList>
    </citation>
    <scope>NUCLEOTIDE SEQUENCE</scope>
    <source>
        <tissue evidence="1">Shoot tip</tissue>
    </source>
</reference>
<dbReference type="Proteomes" id="UP001141253">
    <property type="component" value="Chromosome 14"/>
</dbReference>
<proteinExistence type="predicted"/>
<evidence type="ECO:0000313" key="2">
    <source>
        <dbReference type="Proteomes" id="UP001141253"/>
    </source>
</evidence>
<keyword evidence="2" id="KW-1185">Reference proteome</keyword>
<accession>A0ABQ9A5T7</accession>
<gene>
    <name evidence="1" type="ORF">OIU77_009706</name>
</gene>
<name>A0ABQ9A5T7_9ROSI</name>
<organism evidence="1 2">
    <name type="scientific">Salix suchowensis</name>
    <dbReference type="NCBI Taxonomy" id="1278906"/>
    <lineage>
        <taxon>Eukaryota</taxon>
        <taxon>Viridiplantae</taxon>
        <taxon>Streptophyta</taxon>
        <taxon>Embryophyta</taxon>
        <taxon>Tracheophyta</taxon>
        <taxon>Spermatophyta</taxon>
        <taxon>Magnoliopsida</taxon>
        <taxon>eudicotyledons</taxon>
        <taxon>Gunneridae</taxon>
        <taxon>Pentapetalae</taxon>
        <taxon>rosids</taxon>
        <taxon>fabids</taxon>
        <taxon>Malpighiales</taxon>
        <taxon>Salicaceae</taxon>
        <taxon>Saliceae</taxon>
        <taxon>Salix</taxon>
    </lineage>
</organism>
<protein>
    <submittedName>
        <fullName evidence="1">Uncharacterized protein</fullName>
    </submittedName>
</protein>
<comment type="caution">
    <text evidence="1">The sequence shown here is derived from an EMBL/GenBank/DDBJ whole genome shotgun (WGS) entry which is preliminary data.</text>
</comment>
<reference evidence="1" key="2">
    <citation type="journal article" date="2023" name="Int. J. Mol. Sci.">
        <title>De Novo Assembly and Annotation of 11 Diverse Shrub Willow (Salix) Genomes Reveals Novel Gene Organization in Sex-Linked Regions.</title>
        <authorList>
            <person name="Hyden B."/>
            <person name="Feng K."/>
            <person name="Yates T.B."/>
            <person name="Jawdy S."/>
            <person name="Cereghino C."/>
            <person name="Smart L.B."/>
            <person name="Muchero W."/>
        </authorList>
    </citation>
    <scope>NUCLEOTIDE SEQUENCE</scope>
    <source>
        <tissue evidence="1">Shoot tip</tissue>
    </source>
</reference>